<evidence type="ECO:0000313" key="1">
    <source>
        <dbReference type="EMBL" id="KGX86123.1"/>
    </source>
</evidence>
<dbReference type="eggNOG" id="ENOG502ZS2A">
    <property type="taxonomic scope" value="Bacteria"/>
</dbReference>
<comment type="caution">
    <text evidence="1">The sequence shown here is derived from an EMBL/GenBank/DDBJ whole genome shotgun (WGS) entry which is preliminary data.</text>
</comment>
<accession>A0A0A5G4P2</accession>
<dbReference type="EMBL" id="AVPG01000016">
    <property type="protein sequence ID" value="KGX86123.1"/>
    <property type="molecule type" value="Genomic_DNA"/>
</dbReference>
<sequence>MKQNKIERGQAITFRIPSDTPDHVMRQLQQLKETERRNFSSTIARYVVQGVSESTKNDRETISIPLPKTLTKAQRDWLKHEYSEALLGSILYQLISDPVRSSALLASLNSNALNIDDALYLQETERKERVTKENEVYSQQDELSSAQESDPLIDDLDVLSWESMNEELETTQTISNSTAEDETLAVDDFLGSFLDKMNK</sequence>
<organism evidence="1 2">
    <name type="scientific">Pontibacillus litoralis JSM 072002</name>
    <dbReference type="NCBI Taxonomy" id="1385512"/>
    <lineage>
        <taxon>Bacteria</taxon>
        <taxon>Bacillati</taxon>
        <taxon>Bacillota</taxon>
        <taxon>Bacilli</taxon>
        <taxon>Bacillales</taxon>
        <taxon>Bacillaceae</taxon>
        <taxon>Pontibacillus</taxon>
    </lineage>
</organism>
<keyword evidence="2" id="KW-1185">Reference proteome</keyword>
<evidence type="ECO:0000313" key="2">
    <source>
        <dbReference type="Proteomes" id="UP000030401"/>
    </source>
</evidence>
<dbReference type="OrthoDB" id="2691481at2"/>
<proteinExistence type="predicted"/>
<gene>
    <name evidence="1" type="ORF">N784_06045</name>
</gene>
<reference evidence="1 2" key="1">
    <citation type="submission" date="2013-08" db="EMBL/GenBank/DDBJ databases">
        <authorList>
            <person name="Huang J."/>
            <person name="Wang G."/>
        </authorList>
    </citation>
    <scope>NUCLEOTIDE SEQUENCE [LARGE SCALE GENOMIC DNA]</scope>
    <source>
        <strain evidence="1 2">JSM 072002</strain>
    </source>
</reference>
<dbReference type="RefSeq" id="WP_036834853.1">
    <property type="nucleotide sequence ID" value="NZ_AVPG01000016.1"/>
</dbReference>
<name>A0A0A5G4P2_9BACI</name>
<dbReference type="Proteomes" id="UP000030401">
    <property type="component" value="Unassembled WGS sequence"/>
</dbReference>
<dbReference type="AlphaFoldDB" id="A0A0A5G4P2"/>
<protein>
    <submittedName>
        <fullName evidence="1">Uncharacterized protein</fullName>
    </submittedName>
</protein>